<evidence type="ECO:0008006" key="6">
    <source>
        <dbReference type="Google" id="ProtNLM"/>
    </source>
</evidence>
<keyword evidence="2" id="KW-0472">Membrane</keyword>
<comment type="caution">
    <text evidence="4">The sequence shown here is derived from an EMBL/GenBank/DDBJ whole genome shotgun (WGS) entry which is preliminary data.</text>
</comment>
<feature type="region of interest" description="Disordered" evidence="1">
    <location>
        <begin position="608"/>
        <end position="640"/>
    </location>
</feature>
<proteinExistence type="predicted"/>
<gene>
    <name evidence="4" type="ORF">APLA_LOCUS14042</name>
</gene>
<feature type="transmembrane region" description="Helical" evidence="2">
    <location>
        <begin position="528"/>
        <end position="552"/>
    </location>
</feature>
<evidence type="ECO:0000256" key="1">
    <source>
        <dbReference type="SAM" id="MobiDB-lite"/>
    </source>
</evidence>
<reference evidence="4 5" key="1">
    <citation type="submission" date="2020-04" db="EMBL/GenBank/DDBJ databases">
        <authorList>
            <person name="Wallbank WR R."/>
            <person name="Pardo Diaz C."/>
            <person name="Kozak K."/>
            <person name="Martin S."/>
            <person name="Jiggins C."/>
            <person name="Moest M."/>
            <person name="Warren A I."/>
            <person name="Byers J.R.P. K."/>
            <person name="Montejo-Kovacevich G."/>
            <person name="Yen C E."/>
        </authorList>
    </citation>
    <scope>NUCLEOTIDE SEQUENCE [LARGE SCALE GENOMIC DNA]</scope>
</reference>
<keyword evidence="2" id="KW-0812">Transmembrane</keyword>
<accession>A0A8S1B2Q6</accession>
<keyword evidence="3" id="KW-0732">Signal</keyword>
<evidence type="ECO:0000313" key="4">
    <source>
        <dbReference type="EMBL" id="CAB3252560.1"/>
    </source>
</evidence>
<feature type="compositionally biased region" description="Polar residues" evidence="1">
    <location>
        <begin position="564"/>
        <end position="580"/>
    </location>
</feature>
<protein>
    <recommendedName>
        <fullName evidence="6">Allorecognition 2</fullName>
    </recommendedName>
</protein>
<evidence type="ECO:0000256" key="2">
    <source>
        <dbReference type="SAM" id="Phobius"/>
    </source>
</evidence>
<feature type="region of interest" description="Disordered" evidence="1">
    <location>
        <begin position="560"/>
        <end position="588"/>
    </location>
</feature>
<sequence>MCSILLVICLFSGIIWNFAVSEVQFSIEELNDNSLSCKQTQEKPGETIALENDYIKLSVTFEGRKPNNSPGINSFQCFKNDDPTSVFVQNPEKSPRNSVTSIKATKKMSSLWKCRILTNEGIGIKPVTYDKEQKKNFTELFCHVNVHVRLLETPQTVLVNNMILPTERMDYTEEDVDRYAVYNYLNGDEVTVACILGSNILKEDTVPPYTIEFQYNYAENLDNMFKELKTTRTTLGYGFRTKLQAQHHNTVMICKCQGQNNHTTIKVTFVQQQKIESNGYITVNGLIARPIQGTKNDNNFTFNYLFFKDEHVEIVCKSHHGFSAAGKQEECKTGNQTYTRYPKTPFEYKCLLCDDKDVLANEINVITKSFAPNFKENKRLDVDLPRDNILLELFNYKEMDRHSWIYYEFEEGKKVELKCIYSKDENSKAEMVVKYFFNKKEFKESKQVTLTSEDDNKYFECLLMEAMDPHDYSPMIYKNITVLFRKRPVVTITTPSTSSTSEIEPKIMEGLQLNSTAELHLRLDEFDFSIWAIAAGALLVCIVISCVVVAIWKMRKRSQRGDSGANNYENLQNQNSQTSIPPYPEQWSHKDEQNYHVPMDIRNDSNIYAEPVRGPEDPYATPIPKSQRPPKDNQYDSGPTYAELNIGSGSKTSLSNFSEPQYSSVKELYTQVVPKNLKPNSKTNYDNVFPDSRYVNSKNSEYVEPTYCQAYKK</sequence>
<dbReference type="AlphaFoldDB" id="A0A8S1B2Q6"/>
<feature type="chain" id="PRO_5035788449" description="Allorecognition 2" evidence="3">
    <location>
        <begin position="22"/>
        <end position="713"/>
    </location>
</feature>
<evidence type="ECO:0000256" key="3">
    <source>
        <dbReference type="SAM" id="SignalP"/>
    </source>
</evidence>
<dbReference type="OrthoDB" id="6931232at2759"/>
<dbReference type="Proteomes" id="UP000494256">
    <property type="component" value="Unassembled WGS sequence"/>
</dbReference>
<dbReference type="EMBL" id="CADEBD010000370">
    <property type="protein sequence ID" value="CAB3252560.1"/>
    <property type="molecule type" value="Genomic_DNA"/>
</dbReference>
<evidence type="ECO:0000313" key="5">
    <source>
        <dbReference type="Proteomes" id="UP000494256"/>
    </source>
</evidence>
<keyword evidence="2" id="KW-1133">Transmembrane helix</keyword>
<name>A0A8S1B2Q6_ARCPL</name>
<feature type="signal peptide" evidence="3">
    <location>
        <begin position="1"/>
        <end position="21"/>
    </location>
</feature>
<organism evidence="4 5">
    <name type="scientific">Arctia plantaginis</name>
    <name type="common">Wood tiger moth</name>
    <name type="synonym">Phalaena plantaginis</name>
    <dbReference type="NCBI Taxonomy" id="874455"/>
    <lineage>
        <taxon>Eukaryota</taxon>
        <taxon>Metazoa</taxon>
        <taxon>Ecdysozoa</taxon>
        <taxon>Arthropoda</taxon>
        <taxon>Hexapoda</taxon>
        <taxon>Insecta</taxon>
        <taxon>Pterygota</taxon>
        <taxon>Neoptera</taxon>
        <taxon>Endopterygota</taxon>
        <taxon>Lepidoptera</taxon>
        <taxon>Glossata</taxon>
        <taxon>Ditrysia</taxon>
        <taxon>Noctuoidea</taxon>
        <taxon>Erebidae</taxon>
        <taxon>Arctiinae</taxon>
        <taxon>Arctia</taxon>
    </lineage>
</organism>